<proteinExistence type="predicted"/>
<dbReference type="EMBL" id="BK032590">
    <property type="protein sequence ID" value="DAF49882.1"/>
    <property type="molecule type" value="Genomic_DNA"/>
</dbReference>
<reference evidence="1" key="1">
    <citation type="journal article" date="2021" name="Proc. Natl. Acad. Sci. U.S.A.">
        <title>A Catalog of Tens of Thousands of Viruses from Human Metagenomes Reveals Hidden Associations with Chronic Diseases.</title>
        <authorList>
            <person name="Tisza M.J."/>
            <person name="Buck C.B."/>
        </authorList>
    </citation>
    <scope>NUCLEOTIDE SEQUENCE</scope>
    <source>
        <strain evidence="1">CtHMa1</strain>
    </source>
</reference>
<evidence type="ECO:0000313" key="1">
    <source>
        <dbReference type="EMBL" id="DAF49882.1"/>
    </source>
</evidence>
<accession>A0A8S5SGX6</accession>
<sequence>MKSYDRPVCISFWKYRRLFYFRGGFCCPIF</sequence>
<protein>
    <submittedName>
        <fullName evidence="1">Uncharacterized protein</fullName>
    </submittedName>
</protein>
<name>A0A8S5SGX6_9CAUD</name>
<organism evidence="1">
    <name type="scientific">Myoviridae sp. ctHMa1</name>
    <dbReference type="NCBI Taxonomy" id="2827671"/>
    <lineage>
        <taxon>Viruses</taxon>
        <taxon>Duplodnaviria</taxon>
        <taxon>Heunggongvirae</taxon>
        <taxon>Uroviricota</taxon>
        <taxon>Caudoviricetes</taxon>
    </lineage>
</organism>